<dbReference type="AlphaFoldDB" id="A0A370HH51"/>
<evidence type="ECO:0000313" key="2">
    <source>
        <dbReference type="Proteomes" id="UP000254925"/>
    </source>
</evidence>
<sequence length="362" mass="40882">MSGKRHRDIRAGRGFPSVAELETGFPFHKDSIREDMSIWAERLVRRKPEKQDGGWDRSKSLVALRWLRYSARDSLKTDGDLIELVLQVVDALPPWALTEHRRCRVYLSWLRAQPLPMDEERRRTLTASADVAAGKSPDRQAARVGADSLNRHPVSITPQASDQSGRKMDILAGKAWPEATELLHGTPFFKGSLHEDMRHYAGRLLGGIERDGYRRDDWDEYEGSIIEQARRLRKAASNEASTQWDFRPIVERLLFTFPKGYHEGWLRCSYYRAALGVRWAQVDMASTAVSLALVSVQAGSPSESDYQLIAAALGWLAELAADEPALVEQPKPICCDAPEDTARHYGQMLVDFMRMPPTRSGP</sequence>
<dbReference type="Proteomes" id="UP000254925">
    <property type="component" value="Unassembled WGS sequence"/>
</dbReference>
<dbReference type="RefSeq" id="WP_114771458.1">
    <property type="nucleotide sequence ID" value="NZ_QQBB01000007.1"/>
</dbReference>
<name>A0A370HH51_9HYPH</name>
<dbReference type="OrthoDB" id="8014124at2"/>
<evidence type="ECO:0000313" key="1">
    <source>
        <dbReference type="EMBL" id="RDI57228.1"/>
    </source>
</evidence>
<gene>
    <name evidence="1" type="ORF">DES45_107145</name>
</gene>
<proteinExistence type="predicted"/>
<comment type="caution">
    <text evidence="1">The sequence shown here is derived from an EMBL/GenBank/DDBJ whole genome shotgun (WGS) entry which is preliminary data.</text>
</comment>
<keyword evidence="2" id="KW-1185">Reference proteome</keyword>
<protein>
    <submittedName>
        <fullName evidence="1">Uncharacterized protein</fullName>
    </submittedName>
</protein>
<accession>A0A370HH51</accession>
<reference evidence="1 2" key="1">
    <citation type="submission" date="2018-07" db="EMBL/GenBank/DDBJ databases">
        <title>Genomic Encyclopedia of Type Strains, Phase IV (KMG-IV): sequencing the most valuable type-strain genomes for metagenomic binning, comparative biology and taxonomic classification.</title>
        <authorList>
            <person name="Goeker M."/>
        </authorList>
    </citation>
    <scope>NUCLEOTIDE SEQUENCE [LARGE SCALE GENOMIC DNA]</scope>
    <source>
        <strain evidence="1 2">DSM 14364</strain>
    </source>
</reference>
<organism evidence="1 2">
    <name type="scientific">Microvirga subterranea</name>
    <dbReference type="NCBI Taxonomy" id="186651"/>
    <lineage>
        <taxon>Bacteria</taxon>
        <taxon>Pseudomonadati</taxon>
        <taxon>Pseudomonadota</taxon>
        <taxon>Alphaproteobacteria</taxon>
        <taxon>Hyphomicrobiales</taxon>
        <taxon>Methylobacteriaceae</taxon>
        <taxon>Microvirga</taxon>
    </lineage>
</organism>
<dbReference type="EMBL" id="QQBB01000007">
    <property type="protein sequence ID" value="RDI57228.1"/>
    <property type="molecule type" value="Genomic_DNA"/>
</dbReference>